<dbReference type="InParanoid" id="G0P131"/>
<feature type="region of interest" description="Disordered" evidence="2">
    <location>
        <begin position="351"/>
        <end position="434"/>
    </location>
</feature>
<accession>G0P131</accession>
<dbReference type="Gene3D" id="3.40.50.1110">
    <property type="entry name" value="SGNH hydrolase"/>
    <property type="match status" value="1"/>
</dbReference>
<keyword evidence="4" id="KW-1185">Reference proteome</keyword>
<name>G0P131_CAEBE</name>
<dbReference type="AlphaFoldDB" id="G0P131"/>
<dbReference type="OMA" id="SAMPNEL"/>
<sequence>MYKDMLSLIQTGELCTVQDLRISNEDQFLGDKHIDFLELDSNRVFRQAREFQSNRHLIQYYFTNRAMREDLEKTCLMIEATDERPDVVIINSAIWDISRFPSRVNQEFSNIAVMQEELGVADEYFNRVAMFLRRMRVLLPPSSTVVWVIMPPSATPETYESGFIALNHLKFFEIRQRLLDANARVAQIVRESGFDVLDLSFHFRLSSYQVFRVLDANKSEFFQAALDFLQDRNDQKHMNEEIQQSVRSMVLEDFRLPYPPGKTNGMTIEQLHQNLRVILMFMKYNELTAPTAQYHAKAFSQLPVELSRFSQEDIDELGKIISETCAQWKGFVPSLRLAITNKRPMVEKTILLPTPPPSTRLMPPGVRMPNGFGSNGRDSGTDTSSPMSISSNSTESGGGTPTSSSGIPNRIADAEPPPRFPKKKARFHSVGRNQ</sequence>
<feature type="compositionally biased region" description="Low complexity" evidence="2">
    <location>
        <begin position="381"/>
        <end position="409"/>
    </location>
</feature>
<evidence type="ECO:0000313" key="3">
    <source>
        <dbReference type="EMBL" id="EGT42174.1"/>
    </source>
</evidence>
<dbReference type="eggNOG" id="ENOG502QVBZ">
    <property type="taxonomic scope" value="Eukaryota"/>
</dbReference>
<dbReference type="Proteomes" id="UP000008068">
    <property type="component" value="Unassembled WGS sequence"/>
</dbReference>
<evidence type="ECO:0000313" key="4">
    <source>
        <dbReference type="Proteomes" id="UP000008068"/>
    </source>
</evidence>
<protein>
    <submittedName>
        <fullName evidence="3">Uncharacterized protein</fullName>
    </submittedName>
</protein>
<feature type="compositionally biased region" description="Basic residues" evidence="2">
    <location>
        <begin position="420"/>
        <end position="434"/>
    </location>
</feature>
<dbReference type="PANTHER" id="PTHR14469">
    <property type="entry name" value="SARCOMA ANTIGEN NY-SAR-23"/>
    <property type="match status" value="1"/>
</dbReference>
<evidence type="ECO:0000256" key="1">
    <source>
        <dbReference type="ARBA" id="ARBA00037957"/>
    </source>
</evidence>
<dbReference type="FunCoup" id="G0P131">
    <property type="interactions" value="748"/>
</dbReference>
<dbReference type="InterPro" id="IPR036514">
    <property type="entry name" value="SGNH_hydro_sf"/>
</dbReference>
<gene>
    <name evidence="3" type="ORF">CAEBREN_13092</name>
</gene>
<reference evidence="4" key="1">
    <citation type="submission" date="2011-07" db="EMBL/GenBank/DDBJ databases">
        <authorList>
            <consortium name="Caenorhabditis brenneri Sequencing and Analysis Consortium"/>
            <person name="Wilson R.K."/>
        </authorList>
    </citation>
    <scope>NUCLEOTIDE SEQUENCE [LARGE SCALE GENOMIC DNA]</scope>
    <source>
        <strain evidence="4">PB2801</strain>
    </source>
</reference>
<evidence type="ECO:0000256" key="2">
    <source>
        <dbReference type="SAM" id="MobiDB-lite"/>
    </source>
</evidence>
<proteinExistence type="inferred from homology"/>
<dbReference type="STRING" id="135651.G0P131"/>
<organism evidence="4">
    <name type="scientific">Caenorhabditis brenneri</name>
    <name type="common">Nematode worm</name>
    <dbReference type="NCBI Taxonomy" id="135651"/>
    <lineage>
        <taxon>Eukaryota</taxon>
        <taxon>Metazoa</taxon>
        <taxon>Ecdysozoa</taxon>
        <taxon>Nematoda</taxon>
        <taxon>Chromadorea</taxon>
        <taxon>Rhabditida</taxon>
        <taxon>Rhabditina</taxon>
        <taxon>Rhabditomorpha</taxon>
        <taxon>Rhabditoidea</taxon>
        <taxon>Rhabditidae</taxon>
        <taxon>Peloderinae</taxon>
        <taxon>Caenorhabditis</taxon>
    </lineage>
</organism>
<dbReference type="OrthoDB" id="9975373at2759"/>
<dbReference type="PANTHER" id="PTHR14469:SF0">
    <property type="entry name" value="FAMILY WITH SEQUENCE SIMILARITY 113"/>
    <property type="match status" value="1"/>
</dbReference>
<dbReference type="EMBL" id="GL380007">
    <property type="protein sequence ID" value="EGT42174.1"/>
    <property type="molecule type" value="Genomic_DNA"/>
</dbReference>
<comment type="similarity">
    <text evidence="1">Belongs to the PC-esterase family.</text>
</comment>
<dbReference type="HOGENOM" id="CLU_517046_0_0_1"/>